<evidence type="ECO:0000259" key="6">
    <source>
        <dbReference type="PROSITE" id="PS50885"/>
    </source>
</evidence>
<evidence type="ECO:0000256" key="4">
    <source>
        <dbReference type="SAM" id="Phobius"/>
    </source>
</evidence>
<dbReference type="AlphaFoldDB" id="Q2W6B5"/>
<dbReference type="GO" id="GO:0016020">
    <property type="term" value="C:membrane"/>
    <property type="evidence" value="ECO:0007669"/>
    <property type="project" value="InterPro"/>
</dbReference>
<keyword evidence="4" id="KW-1133">Transmembrane helix</keyword>
<evidence type="ECO:0000256" key="1">
    <source>
        <dbReference type="ARBA" id="ARBA00023224"/>
    </source>
</evidence>
<dbReference type="Pfam" id="PF12729">
    <property type="entry name" value="4HB_MCP_1"/>
    <property type="match status" value="1"/>
</dbReference>
<dbReference type="PROSITE" id="PS50111">
    <property type="entry name" value="CHEMOTAXIS_TRANSDUC_2"/>
    <property type="match status" value="1"/>
</dbReference>
<reference evidence="7 8" key="1">
    <citation type="journal article" date="2005" name="DNA Res.">
        <title>Complete genome sequence of the facultative anaerobic magnetotactic bacterium Magnetospirillum sp. strain AMB-1.</title>
        <authorList>
            <person name="Matsunaga T."/>
            <person name="Okamura Y."/>
            <person name="Fukuda Y."/>
            <person name="Wahyudi A.T."/>
            <person name="Murase Y."/>
            <person name="Takeyama H."/>
        </authorList>
    </citation>
    <scope>NUCLEOTIDE SEQUENCE [LARGE SCALE GENOMIC DNA]</scope>
    <source>
        <strain evidence="8">ATCC 700264 / AMB-1</strain>
    </source>
</reference>
<name>Q2W6B5_PARM1</name>
<keyword evidence="1 3" id="KW-0807">Transducer</keyword>
<dbReference type="Pfam" id="PF00672">
    <property type="entry name" value="HAMP"/>
    <property type="match status" value="1"/>
</dbReference>
<dbReference type="GO" id="GO:0007165">
    <property type="term" value="P:signal transduction"/>
    <property type="evidence" value="ECO:0007669"/>
    <property type="project" value="UniProtKB-KW"/>
</dbReference>
<dbReference type="PANTHER" id="PTHR32089:SF112">
    <property type="entry name" value="LYSOZYME-LIKE PROTEIN-RELATED"/>
    <property type="match status" value="1"/>
</dbReference>
<dbReference type="Gene3D" id="1.10.287.950">
    <property type="entry name" value="Methyl-accepting chemotaxis protein"/>
    <property type="match status" value="1"/>
</dbReference>
<dbReference type="SUPFAM" id="SSF58104">
    <property type="entry name" value="Methyl-accepting chemotaxis protein (MCP) signaling domain"/>
    <property type="match status" value="1"/>
</dbReference>
<dbReference type="SMART" id="SM00304">
    <property type="entry name" value="HAMP"/>
    <property type="match status" value="1"/>
</dbReference>
<evidence type="ECO:0000256" key="2">
    <source>
        <dbReference type="ARBA" id="ARBA00029447"/>
    </source>
</evidence>
<keyword evidence="4" id="KW-0812">Transmembrane</keyword>
<dbReference type="STRING" id="342108.amb1806"/>
<dbReference type="EMBL" id="AP007255">
    <property type="protein sequence ID" value="BAE50610.1"/>
    <property type="molecule type" value="Genomic_DNA"/>
</dbReference>
<dbReference type="Pfam" id="PF00015">
    <property type="entry name" value="MCPsignal"/>
    <property type="match status" value="1"/>
</dbReference>
<dbReference type="Proteomes" id="UP000007058">
    <property type="component" value="Chromosome"/>
</dbReference>
<evidence type="ECO:0000313" key="8">
    <source>
        <dbReference type="Proteomes" id="UP000007058"/>
    </source>
</evidence>
<comment type="similarity">
    <text evidence="2">Belongs to the methyl-accepting chemotaxis (MCP) protein family.</text>
</comment>
<dbReference type="PROSITE" id="PS50885">
    <property type="entry name" value="HAMP"/>
    <property type="match status" value="1"/>
</dbReference>
<dbReference type="GO" id="GO:0006935">
    <property type="term" value="P:chemotaxis"/>
    <property type="evidence" value="ECO:0007669"/>
    <property type="project" value="InterPro"/>
</dbReference>
<dbReference type="InterPro" id="IPR024478">
    <property type="entry name" value="HlyB_4HB_MCP"/>
</dbReference>
<protein>
    <submittedName>
        <fullName evidence="7">Methyl-accepting chemotaxis protein</fullName>
    </submittedName>
</protein>
<feature type="transmembrane region" description="Helical" evidence="4">
    <location>
        <begin position="204"/>
        <end position="224"/>
    </location>
</feature>
<evidence type="ECO:0000256" key="3">
    <source>
        <dbReference type="PROSITE-ProRule" id="PRU00284"/>
    </source>
</evidence>
<sequence>MGQSGPNFTYLRRTNSMLDRLSVAKKLILSFGAILSVVIGLSVFAVNRLAAVNQLSTDLADNWLPSVDVSRELDGLLAKQRATVFRHILTTDEAQMAEVEKVLNDQHSAFVAALERYGKLLSSPEEKANFDDWAKVAVEYDAMTARALDFSRKNENDKAKEVILSNLPLYANAQKHAAKAVEINVRGGKDASLAGDALYHLSRMILLIAVAVVIVMVVIFGLLLRKSIAEPIIAMTAAMNRLADKDFAVAIPAVGRVDEVGRMASAMQTFKDNMLRSEQMESEQRAAQERNVARGKTIESLTRNFDEAVSSMLNAVSRASTDMEHAAQGMSATAEQTSRQAVMVAAATEEASSSVQTVASAAEELAASIHEIGRQVTQSSTVARMAAEEASKTNQTVNGLAESSARIGDVVSLINDIASQTNLLALNATIEAARAGDAGKGFAVVAGEVKNLANQTGRATEEISQQIAAVQEATRQAVDAIGGIVKRIEEINQISAAIASAVEEQSAATAEIARNVQQAASGTQEVSATIGGVTKAAEETGTAAVGVLGSIKSVNQQADALKGVVANFLTGVKSA</sequence>
<keyword evidence="8" id="KW-1185">Reference proteome</keyword>
<dbReference type="InterPro" id="IPR004090">
    <property type="entry name" value="Chemotax_Me-accpt_rcpt"/>
</dbReference>
<dbReference type="InterPro" id="IPR004089">
    <property type="entry name" value="MCPsignal_dom"/>
</dbReference>
<evidence type="ECO:0000313" key="7">
    <source>
        <dbReference type="EMBL" id="BAE50610.1"/>
    </source>
</evidence>
<feature type="transmembrane region" description="Helical" evidence="4">
    <location>
        <begin position="27"/>
        <end position="46"/>
    </location>
</feature>
<evidence type="ECO:0000259" key="5">
    <source>
        <dbReference type="PROSITE" id="PS50111"/>
    </source>
</evidence>
<dbReference type="Gene3D" id="6.10.340.10">
    <property type="match status" value="1"/>
</dbReference>
<gene>
    <name evidence="7" type="ordered locus">amb1806</name>
</gene>
<proteinExistence type="inferred from homology"/>
<feature type="domain" description="Methyl-accepting transducer" evidence="5">
    <location>
        <begin position="319"/>
        <end position="541"/>
    </location>
</feature>
<dbReference type="InterPro" id="IPR003660">
    <property type="entry name" value="HAMP_dom"/>
</dbReference>
<organism evidence="7 8">
    <name type="scientific">Paramagnetospirillum magneticum (strain ATCC 700264 / AMB-1)</name>
    <name type="common">Magnetospirillum magneticum</name>
    <dbReference type="NCBI Taxonomy" id="342108"/>
    <lineage>
        <taxon>Bacteria</taxon>
        <taxon>Pseudomonadati</taxon>
        <taxon>Pseudomonadota</taxon>
        <taxon>Alphaproteobacteria</taxon>
        <taxon>Rhodospirillales</taxon>
        <taxon>Magnetospirillaceae</taxon>
        <taxon>Paramagnetospirillum</taxon>
    </lineage>
</organism>
<dbReference type="SMART" id="SM00283">
    <property type="entry name" value="MA"/>
    <property type="match status" value="1"/>
</dbReference>
<dbReference type="KEGG" id="mag:amb1806"/>
<feature type="domain" description="HAMP" evidence="6">
    <location>
        <begin position="226"/>
        <end position="279"/>
    </location>
</feature>
<accession>Q2W6B5</accession>
<dbReference type="HOGENOM" id="CLU_000445_107_27_5"/>
<dbReference type="PANTHER" id="PTHR32089">
    <property type="entry name" value="METHYL-ACCEPTING CHEMOTAXIS PROTEIN MCPB"/>
    <property type="match status" value="1"/>
</dbReference>
<dbReference type="PRINTS" id="PR00260">
    <property type="entry name" value="CHEMTRNSDUCR"/>
</dbReference>
<dbReference type="GO" id="GO:0004888">
    <property type="term" value="F:transmembrane signaling receptor activity"/>
    <property type="evidence" value="ECO:0007669"/>
    <property type="project" value="InterPro"/>
</dbReference>
<keyword evidence="4" id="KW-0472">Membrane</keyword>